<feature type="transmembrane region" description="Helical" evidence="1">
    <location>
        <begin position="249"/>
        <end position="265"/>
    </location>
</feature>
<organism evidence="3 4">
    <name type="scientific">Adhaeribacter soli</name>
    <dbReference type="NCBI Taxonomy" id="2607655"/>
    <lineage>
        <taxon>Bacteria</taxon>
        <taxon>Pseudomonadati</taxon>
        <taxon>Bacteroidota</taxon>
        <taxon>Cytophagia</taxon>
        <taxon>Cytophagales</taxon>
        <taxon>Hymenobacteraceae</taxon>
        <taxon>Adhaeribacter</taxon>
    </lineage>
</organism>
<dbReference type="GO" id="GO:0020037">
    <property type="term" value="F:heme binding"/>
    <property type="evidence" value="ECO:0007669"/>
    <property type="project" value="InterPro"/>
</dbReference>
<evidence type="ECO:0000259" key="2">
    <source>
        <dbReference type="Pfam" id="PF06181"/>
    </source>
</evidence>
<dbReference type="AlphaFoldDB" id="A0A5N1J7V2"/>
<feature type="domain" description="Urate oxidase N-terminal" evidence="2">
    <location>
        <begin position="4"/>
        <end position="295"/>
    </location>
</feature>
<reference evidence="3 4" key="1">
    <citation type="submission" date="2019-09" db="EMBL/GenBank/DDBJ databases">
        <title>Genome sequence of Adhaeribacter sp. M2.</title>
        <authorList>
            <person name="Srinivasan S."/>
        </authorList>
    </citation>
    <scope>NUCLEOTIDE SEQUENCE [LARGE SCALE GENOMIC DNA]</scope>
    <source>
        <strain evidence="3 4">M2</strain>
    </source>
</reference>
<dbReference type="SUPFAM" id="SSF46626">
    <property type="entry name" value="Cytochrome c"/>
    <property type="match status" value="1"/>
</dbReference>
<dbReference type="GO" id="GO:0009055">
    <property type="term" value="F:electron transfer activity"/>
    <property type="evidence" value="ECO:0007669"/>
    <property type="project" value="InterPro"/>
</dbReference>
<feature type="transmembrane region" description="Helical" evidence="1">
    <location>
        <begin position="147"/>
        <end position="166"/>
    </location>
</feature>
<feature type="transmembrane region" description="Helical" evidence="1">
    <location>
        <begin position="12"/>
        <end position="33"/>
    </location>
</feature>
<keyword evidence="1" id="KW-0812">Transmembrane</keyword>
<accession>A0A5N1J7V2</accession>
<evidence type="ECO:0000256" key="1">
    <source>
        <dbReference type="SAM" id="Phobius"/>
    </source>
</evidence>
<feature type="transmembrane region" description="Helical" evidence="1">
    <location>
        <begin position="84"/>
        <end position="101"/>
    </location>
</feature>
<keyword evidence="1" id="KW-0472">Membrane</keyword>
<gene>
    <name evidence="3" type="ORF">F0P94_00110</name>
</gene>
<keyword evidence="4" id="KW-1185">Reference proteome</keyword>
<proteinExistence type="predicted"/>
<feature type="transmembrane region" description="Helical" evidence="1">
    <location>
        <begin position="173"/>
        <end position="195"/>
    </location>
</feature>
<sequence length="399" mass="44560">MEGHLLEWLNIVVRLMHITFGIAWIGASFYFVFLENALNRTDNVREELAGNLWAVHGGGFYYLEKYKVAPKEIPKALHWFKYEAYFTWLSGFSLLFVVYYFNARAMLIDPAVLNLSSLAAVSLGVGSLILAWLIYHFLCKTELVKRGLWFALIGFVIAVGFAWFYCQVFSSRAAFIHFGAMLGTLMAGNVFFIIIPAQKAMVQAAKEGQPVNPVLGKNALFRSLHNNYFTLPVLFVMVSNHFPSTFGNSYPWAVLAAISLGTAGIKHWLNLREKKQATGWVMPASVVLLLAVAFYSAPETKTASAATCTQQIEMSQVNKIVQQRCVSCHSGNPTDDVFKSAPNGVKFDSPEAVANMRDKIMQRVVVTKTMPQNNKTGMTQEERDLIRCWIEQGGGKHGS</sequence>
<dbReference type="EMBL" id="VTWT01000001">
    <property type="protein sequence ID" value="KAA9346183.1"/>
    <property type="molecule type" value="Genomic_DNA"/>
</dbReference>
<dbReference type="InterPro" id="IPR010389">
    <property type="entry name" value="Urate_ox_N"/>
</dbReference>
<dbReference type="InterPro" id="IPR036909">
    <property type="entry name" value="Cyt_c-like_dom_sf"/>
</dbReference>
<evidence type="ECO:0000313" key="3">
    <source>
        <dbReference type="EMBL" id="KAA9346183.1"/>
    </source>
</evidence>
<evidence type="ECO:0000313" key="4">
    <source>
        <dbReference type="Proteomes" id="UP000326570"/>
    </source>
</evidence>
<comment type="caution">
    <text evidence="3">The sequence shown here is derived from an EMBL/GenBank/DDBJ whole genome shotgun (WGS) entry which is preliminary data.</text>
</comment>
<dbReference type="Pfam" id="PF06181">
    <property type="entry name" value="Urate_ox_N"/>
    <property type="match status" value="1"/>
</dbReference>
<feature type="transmembrane region" description="Helical" evidence="1">
    <location>
        <begin position="277"/>
        <end position="297"/>
    </location>
</feature>
<dbReference type="Proteomes" id="UP000326570">
    <property type="component" value="Unassembled WGS sequence"/>
</dbReference>
<feature type="transmembrane region" description="Helical" evidence="1">
    <location>
        <begin position="113"/>
        <end position="135"/>
    </location>
</feature>
<keyword evidence="1" id="KW-1133">Transmembrane helix</keyword>
<name>A0A5N1J7V2_9BACT</name>
<protein>
    <submittedName>
        <fullName evidence="3">Urate hydroxylase PuuD</fullName>
    </submittedName>
</protein>